<dbReference type="RefSeq" id="WP_171202349.1">
    <property type="nucleotide sequence ID" value="NZ_BAAANP010000030.1"/>
</dbReference>
<keyword evidence="6 7" id="KW-0131">Cell cycle</keyword>
<comment type="similarity">
    <text evidence="7">Belongs to the CrgA family.</text>
</comment>
<dbReference type="GO" id="GO:0051301">
    <property type="term" value="P:cell division"/>
    <property type="evidence" value="ECO:0007669"/>
    <property type="project" value="UniProtKB-UniRule"/>
</dbReference>
<evidence type="ECO:0000313" key="9">
    <source>
        <dbReference type="EMBL" id="NNH22503.1"/>
    </source>
</evidence>
<keyword evidence="1 7" id="KW-1003">Cell membrane</keyword>
<dbReference type="InterPro" id="IPR009619">
    <property type="entry name" value="CrgA"/>
</dbReference>
<evidence type="ECO:0000256" key="6">
    <source>
        <dbReference type="ARBA" id="ARBA00023306"/>
    </source>
</evidence>
<keyword evidence="5 7" id="KW-0472">Membrane</keyword>
<sequence length="98" mass="10857">MPESRGRRRRKTAPRTPEGAAARTPDGPVGGTRTARPAAPNPRWYVPVMLGLMVLGLAWIVVWYVTENRFPVPGIGSWNLVAGFAIVLVGFLMTTRWR</sequence>
<evidence type="ECO:0000256" key="4">
    <source>
        <dbReference type="ARBA" id="ARBA00022989"/>
    </source>
</evidence>
<organism evidence="9 10">
    <name type="scientific">Pseudokineococcus marinus</name>
    <dbReference type="NCBI Taxonomy" id="351215"/>
    <lineage>
        <taxon>Bacteria</taxon>
        <taxon>Bacillati</taxon>
        <taxon>Actinomycetota</taxon>
        <taxon>Actinomycetes</taxon>
        <taxon>Kineosporiales</taxon>
        <taxon>Kineosporiaceae</taxon>
        <taxon>Pseudokineococcus</taxon>
    </lineage>
</organism>
<gene>
    <name evidence="7" type="primary">crgA</name>
    <name evidence="9" type="ORF">HLB09_05230</name>
</gene>
<name>A0A849BMD4_9ACTN</name>
<dbReference type="Proteomes" id="UP000555552">
    <property type="component" value="Unassembled WGS sequence"/>
</dbReference>
<proteinExistence type="inferred from homology"/>
<keyword evidence="10" id="KW-1185">Reference proteome</keyword>
<dbReference type="AlphaFoldDB" id="A0A849BMD4"/>
<accession>A0A849BMD4</accession>
<dbReference type="EMBL" id="JABEMA010000046">
    <property type="protein sequence ID" value="NNH22503.1"/>
    <property type="molecule type" value="Genomic_DNA"/>
</dbReference>
<evidence type="ECO:0000256" key="8">
    <source>
        <dbReference type="SAM" id="MobiDB-lite"/>
    </source>
</evidence>
<feature type="region of interest" description="Disordered" evidence="8">
    <location>
        <begin position="1"/>
        <end position="41"/>
    </location>
</feature>
<comment type="function">
    <text evidence="7">Involved in cell division.</text>
</comment>
<evidence type="ECO:0000256" key="2">
    <source>
        <dbReference type="ARBA" id="ARBA00022618"/>
    </source>
</evidence>
<evidence type="ECO:0000256" key="3">
    <source>
        <dbReference type="ARBA" id="ARBA00022692"/>
    </source>
</evidence>
<dbReference type="Pfam" id="PF06781">
    <property type="entry name" value="CrgA"/>
    <property type="match status" value="1"/>
</dbReference>
<keyword evidence="2 7" id="KW-0132">Cell division</keyword>
<evidence type="ECO:0000313" key="10">
    <source>
        <dbReference type="Proteomes" id="UP000555552"/>
    </source>
</evidence>
<reference evidence="9 10" key="1">
    <citation type="submission" date="2020-05" db="EMBL/GenBank/DDBJ databases">
        <title>MicrobeNet Type strains.</title>
        <authorList>
            <person name="Nicholson A.C."/>
        </authorList>
    </citation>
    <scope>NUCLEOTIDE SEQUENCE [LARGE SCALE GENOMIC DNA]</scope>
    <source>
        <strain evidence="9 10">JCM 14547</strain>
    </source>
</reference>
<feature type="transmembrane region" description="Helical" evidence="7">
    <location>
        <begin position="44"/>
        <end position="65"/>
    </location>
</feature>
<comment type="caution">
    <text evidence="9">The sequence shown here is derived from an EMBL/GenBank/DDBJ whole genome shotgun (WGS) entry which is preliminary data.</text>
</comment>
<evidence type="ECO:0000256" key="5">
    <source>
        <dbReference type="ARBA" id="ARBA00023136"/>
    </source>
</evidence>
<comment type="subcellular location">
    <subcellularLocation>
        <location evidence="7">Cell membrane</location>
        <topology evidence="7">Multi-pass membrane protein</topology>
    </subcellularLocation>
</comment>
<dbReference type="HAMAP" id="MF_00631">
    <property type="entry name" value="CrgA"/>
    <property type="match status" value="1"/>
</dbReference>
<feature type="compositionally biased region" description="Basic residues" evidence="8">
    <location>
        <begin position="1"/>
        <end position="13"/>
    </location>
</feature>
<keyword evidence="3 7" id="KW-0812">Transmembrane</keyword>
<evidence type="ECO:0000256" key="1">
    <source>
        <dbReference type="ARBA" id="ARBA00022475"/>
    </source>
</evidence>
<evidence type="ECO:0000256" key="7">
    <source>
        <dbReference type="HAMAP-Rule" id="MF_00631"/>
    </source>
</evidence>
<feature type="transmembrane region" description="Helical" evidence="7">
    <location>
        <begin position="77"/>
        <end position="95"/>
    </location>
</feature>
<dbReference type="GO" id="GO:0005886">
    <property type="term" value="C:plasma membrane"/>
    <property type="evidence" value="ECO:0007669"/>
    <property type="project" value="UniProtKB-SubCell"/>
</dbReference>
<protein>
    <recommendedName>
        <fullName evidence="7">Cell division protein CrgA</fullName>
    </recommendedName>
</protein>
<keyword evidence="4 7" id="KW-1133">Transmembrane helix</keyword>